<accession>A0ABV2ZQ02</accession>
<comment type="caution">
    <text evidence="1">The sequence shown here is derived from an EMBL/GenBank/DDBJ whole genome shotgun (WGS) entry which is preliminary data.</text>
</comment>
<name>A0ABV2ZQ02_9ACTN</name>
<dbReference type="SUPFAM" id="SSF51338">
    <property type="entry name" value="Composite domain of metallo-dependent hydrolases"/>
    <property type="match status" value="1"/>
</dbReference>
<evidence type="ECO:0000313" key="2">
    <source>
        <dbReference type="Proteomes" id="UP001550739"/>
    </source>
</evidence>
<keyword evidence="2" id="KW-1185">Reference proteome</keyword>
<reference evidence="1 2" key="1">
    <citation type="submission" date="2024-06" db="EMBL/GenBank/DDBJ databases">
        <title>The Natural Products Discovery Center: Release of the First 8490 Sequenced Strains for Exploring Actinobacteria Biosynthetic Diversity.</title>
        <authorList>
            <person name="Kalkreuter E."/>
            <person name="Kautsar S.A."/>
            <person name="Yang D."/>
            <person name="Bader C.D."/>
            <person name="Teijaro C.N."/>
            <person name="Fluegel L."/>
            <person name="Davis C.M."/>
            <person name="Simpson J.R."/>
            <person name="Lauterbach L."/>
            <person name="Steele A.D."/>
            <person name="Gui C."/>
            <person name="Meng S."/>
            <person name="Li G."/>
            <person name="Viehrig K."/>
            <person name="Ye F."/>
            <person name="Su P."/>
            <person name="Kiefer A.F."/>
            <person name="Nichols A."/>
            <person name="Cepeda A.J."/>
            <person name="Yan W."/>
            <person name="Fan B."/>
            <person name="Jiang Y."/>
            <person name="Adhikari A."/>
            <person name="Zheng C.-J."/>
            <person name="Schuster L."/>
            <person name="Cowan T.M."/>
            <person name="Smanski M.J."/>
            <person name="Chevrette M.G."/>
            <person name="De Carvalho L.P.S."/>
            <person name="Shen B."/>
        </authorList>
    </citation>
    <scope>NUCLEOTIDE SEQUENCE [LARGE SCALE GENOMIC DNA]</scope>
    <source>
        <strain evidence="1 2">NPDC033843</strain>
    </source>
</reference>
<proteinExistence type="predicted"/>
<gene>
    <name evidence="1" type="ORF">AB0E89_29405</name>
</gene>
<protein>
    <recommendedName>
        <fullName evidence="3">Amidohydrolase family protein</fullName>
    </recommendedName>
</protein>
<evidence type="ECO:0000313" key="1">
    <source>
        <dbReference type="EMBL" id="MEU3784621.1"/>
    </source>
</evidence>
<dbReference type="InterPro" id="IPR011059">
    <property type="entry name" value="Metal-dep_hydrolase_composite"/>
</dbReference>
<organism evidence="1 2">
    <name type="scientific">Streptomyces sp. 900129855</name>
    <dbReference type="NCBI Taxonomy" id="3155129"/>
    <lineage>
        <taxon>Bacteria</taxon>
        <taxon>Bacillati</taxon>
        <taxon>Actinomycetota</taxon>
        <taxon>Actinomycetes</taxon>
        <taxon>Kitasatosporales</taxon>
        <taxon>Streptomycetaceae</taxon>
        <taxon>Streptomyces</taxon>
    </lineage>
</organism>
<dbReference type="RefSeq" id="WP_361706033.1">
    <property type="nucleotide sequence ID" value="NZ_JBEZVE010000016.1"/>
</dbReference>
<evidence type="ECO:0008006" key="3">
    <source>
        <dbReference type="Google" id="ProtNLM"/>
    </source>
</evidence>
<dbReference type="EMBL" id="JBEZVE010000016">
    <property type="protein sequence ID" value="MEU3784621.1"/>
    <property type="molecule type" value="Genomic_DNA"/>
</dbReference>
<dbReference type="Gene3D" id="2.30.40.10">
    <property type="entry name" value="Urease, subunit C, domain 1"/>
    <property type="match status" value="1"/>
</dbReference>
<dbReference type="Proteomes" id="UP001550739">
    <property type="component" value="Unassembled WGS sequence"/>
</dbReference>
<sequence>MFGVDDDLGTAESGKLADLTVIDGNPFQDFTDLTRVSWVMRDGIVHRQEDLVGPHHLTAGPADGDSEHWQAVGHIIRRESCCAT</sequence>